<dbReference type="SUPFAM" id="SSF48366">
    <property type="entry name" value="Ras GEF"/>
    <property type="match status" value="1"/>
</dbReference>
<dbReference type="InterPro" id="IPR008937">
    <property type="entry name" value="Ras-like_GEF"/>
</dbReference>
<dbReference type="SMART" id="SM00229">
    <property type="entry name" value="RasGEFN"/>
    <property type="match status" value="1"/>
</dbReference>
<dbReference type="PROSITE" id="PS50186">
    <property type="entry name" value="DEP"/>
    <property type="match status" value="1"/>
</dbReference>
<dbReference type="InterPro" id="IPR036388">
    <property type="entry name" value="WH-like_DNA-bd_sf"/>
</dbReference>
<dbReference type="Gene3D" id="2.60.120.10">
    <property type="entry name" value="Jelly Rolls"/>
    <property type="match status" value="1"/>
</dbReference>
<dbReference type="CDD" id="cd06224">
    <property type="entry name" value="REM"/>
    <property type="match status" value="1"/>
</dbReference>
<dbReference type="Proteomes" id="UP000770717">
    <property type="component" value="Unassembled WGS sequence"/>
</dbReference>
<dbReference type="CDD" id="cd00155">
    <property type="entry name" value="RasGEF"/>
    <property type="match status" value="1"/>
</dbReference>
<dbReference type="PRINTS" id="PR00103">
    <property type="entry name" value="CAMPKINASE"/>
</dbReference>
<dbReference type="Pfam" id="PF00618">
    <property type="entry name" value="RasGEF_N"/>
    <property type="match status" value="1"/>
</dbReference>
<dbReference type="InterPro" id="IPR000591">
    <property type="entry name" value="DEP_dom"/>
</dbReference>
<dbReference type="CDD" id="cd00038">
    <property type="entry name" value="CAP_ED"/>
    <property type="match status" value="1"/>
</dbReference>
<evidence type="ECO:0000259" key="4">
    <source>
        <dbReference type="PROSITE" id="PS50042"/>
    </source>
</evidence>
<dbReference type="GO" id="GO:0007265">
    <property type="term" value="P:Ras protein signal transduction"/>
    <property type="evidence" value="ECO:0007669"/>
    <property type="project" value="TreeGrafter"/>
</dbReference>
<dbReference type="Gene3D" id="1.10.10.10">
    <property type="entry name" value="Winged helix-like DNA-binding domain superfamily/Winged helix DNA-binding domain"/>
    <property type="match status" value="1"/>
</dbReference>
<name>A0A8J6KG32_ELECQ</name>
<evidence type="ECO:0000259" key="3">
    <source>
        <dbReference type="PROSITE" id="PS50009"/>
    </source>
</evidence>
<dbReference type="CDD" id="cd04437">
    <property type="entry name" value="DEP_Epac"/>
    <property type="match status" value="1"/>
</dbReference>
<dbReference type="FunFam" id="2.60.120.10:FF:000015">
    <property type="entry name" value="Rap guanine nucleotide exchange factor 4"/>
    <property type="match status" value="1"/>
</dbReference>
<dbReference type="InterPro" id="IPR000595">
    <property type="entry name" value="cNMP-bd_dom"/>
</dbReference>
<evidence type="ECO:0000313" key="7">
    <source>
        <dbReference type="EMBL" id="KAG9491692.1"/>
    </source>
</evidence>
<dbReference type="PROSITE" id="PS50042">
    <property type="entry name" value="CNMP_BINDING_3"/>
    <property type="match status" value="1"/>
</dbReference>
<gene>
    <name evidence="7" type="ORF">GDO78_000280</name>
</gene>
<evidence type="ECO:0000259" key="6">
    <source>
        <dbReference type="PROSITE" id="PS50212"/>
    </source>
</evidence>
<evidence type="ECO:0000259" key="5">
    <source>
        <dbReference type="PROSITE" id="PS50186"/>
    </source>
</evidence>
<dbReference type="InterPro" id="IPR029071">
    <property type="entry name" value="Ubiquitin-like_domsf"/>
</dbReference>
<dbReference type="InterPro" id="IPR014710">
    <property type="entry name" value="RmlC-like_jellyroll"/>
</dbReference>
<dbReference type="SMART" id="SM00100">
    <property type="entry name" value="cNMP"/>
    <property type="match status" value="1"/>
</dbReference>
<dbReference type="GO" id="GO:0005085">
    <property type="term" value="F:guanyl-nucleotide exchange factor activity"/>
    <property type="evidence" value="ECO:0007669"/>
    <property type="project" value="UniProtKB-KW"/>
</dbReference>
<protein>
    <recommendedName>
        <fullName evidence="9">Rap guanine nucleotide exchange factor 3</fullName>
    </recommendedName>
</protein>
<keyword evidence="8" id="KW-1185">Reference proteome</keyword>
<comment type="caution">
    <text evidence="7">The sequence shown here is derived from an EMBL/GenBank/DDBJ whole genome shotgun (WGS) entry which is preliminary data.</text>
</comment>
<sequence>MPVLTTGVSSIPHQILHFCDMRHMSKMHFFRTYSYEIQVEQSPEDIASSIQGIRWTPLPDIESQEEYSQTVKQVVSHKVWRAAKVLRTYLLTMSPTLMRDRKHHFRNHRQCCSGKELVDWLIGISPGLLSRSQAVGIWQVLVDEGALVHVKQEPNFQDKDSQFYRFFKVDVFLEPALSDRDTEDELQESLVFLAQLGPAALLTMILRKPPCQRTEEELEVIFEELLHIKALSHLSNSVKKELASVLVFESHAKAGTVLFSQGDKGTSWYIIWKGSVNVVTHVKGLVTTLHEGDDFGQLALVNDAPRAATIVLREDNCHFLRVDKQDFNRILRDVEANTVRLKEHGKVVLVLEKSPQLSGNNLPASVPGNQKYTVMSGTADKILEHLLETMRLDSCLNDPEDSFAGEFLLTHSVFMPTNQLCQALLHQFNVEPSELNEPEKVLYSLHKRQNIVRLVTLWVELYGRLLEAEPNAKSFLEKISEYISRDPRLLTSVKENFNERRKTRTMEISSGNTSPQVKISNYGSLLSIQDEDQPGNLYTIQVQDKVPYDIYLPDHSCVTSMFMVNATVQEVISSLTTKNGCRSDLVLVKVNSCGEKVCLKHEDIAVFTSLGVNERLFICSTQDMTTLTPLPEQLGPSGSSYDMLDLINSKDLAQHMTESDWNLFRSVHQVELLYQTFGKQRFRNSTTANLERFIRRFNEVQFWVVTEVCLCQDDDRRALLLRKFIKLAAHLKEQKNLNSFFAVMFGLSNTAVSRMSRTWQRLPNKTRKLYSIFERLMDPSWNHRSYRLAVAKLSPPLIPFLPLILKDLTFIHEGNRSTLDNLVNFEKMRMIAKTIQMFHTYRSQSLTPLSPLRSRPLHILEEATHVRMSTSSEYSVNFRSPAATWAYIQNMKVIDDQKRLMELSRSLEPSGCI</sequence>
<dbReference type="Pfam" id="PF00610">
    <property type="entry name" value="DEP"/>
    <property type="match status" value="1"/>
</dbReference>
<evidence type="ECO:0008006" key="9">
    <source>
        <dbReference type="Google" id="ProtNLM"/>
    </source>
</evidence>
<dbReference type="InterPro" id="IPR036964">
    <property type="entry name" value="RASGEF_cat_dom_sf"/>
</dbReference>
<dbReference type="PANTHER" id="PTHR23113:SF24">
    <property type="entry name" value="RAP GUANINE NUCLEOTIDE EXCHANGE FACTOR 3"/>
    <property type="match status" value="1"/>
</dbReference>
<dbReference type="PANTHER" id="PTHR23113">
    <property type="entry name" value="GUANINE NUCLEOTIDE EXCHANGE FACTOR"/>
    <property type="match status" value="1"/>
</dbReference>
<feature type="domain" description="DEP" evidence="5">
    <location>
        <begin position="92"/>
        <end position="168"/>
    </location>
</feature>
<dbReference type="InterPro" id="IPR023578">
    <property type="entry name" value="Ras_GEF_dom_sf"/>
</dbReference>
<proteinExistence type="predicted"/>
<dbReference type="GO" id="GO:0005886">
    <property type="term" value="C:plasma membrane"/>
    <property type="evidence" value="ECO:0007669"/>
    <property type="project" value="TreeGrafter"/>
</dbReference>
<dbReference type="SUPFAM" id="SSF51206">
    <property type="entry name" value="cAMP-binding domain-like"/>
    <property type="match status" value="1"/>
</dbReference>
<dbReference type="Gene3D" id="1.10.840.10">
    <property type="entry name" value="Ras guanine-nucleotide exchange factors catalytic domain"/>
    <property type="match status" value="1"/>
</dbReference>
<reference evidence="7" key="1">
    <citation type="thesis" date="2020" institute="ProQuest LLC" country="789 East Eisenhower Parkway, Ann Arbor, MI, USA">
        <title>Comparative Genomics and Chromosome Evolution.</title>
        <authorList>
            <person name="Mudd A.B."/>
        </authorList>
    </citation>
    <scope>NUCLEOTIDE SEQUENCE</scope>
    <source>
        <strain evidence="7">HN-11 Male</strain>
        <tissue evidence="7">Kidney and liver</tissue>
    </source>
</reference>
<dbReference type="Pfam" id="PF00027">
    <property type="entry name" value="cNMP_binding"/>
    <property type="match status" value="1"/>
</dbReference>
<dbReference type="InterPro" id="IPR018490">
    <property type="entry name" value="cNMP-bd_dom_sf"/>
</dbReference>
<feature type="domain" description="Ras-GEF" evidence="3">
    <location>
        <begin position="648"/>
        <end position="875"/>
    </location>
</feature>
<dbReference type="Gene3D" id="1.20.870.10">
    <property type="entry name" value="Son of sevenless (SoS) protein Chain: S domain 1"/>
    <property type="match status" value="1"/>
</dbReference>
<dbReference type="InterPro" id="IPR000651">
    <property type="entry name" value="Ras-like_Gua-exchang_fac_N"/>
</dbReference>
<dbReference type="AlphaFoldDB" id="A0A8J6KG32"/>
<dbReference type="SUPFAM" id="SSF54236">
    <property type="entry name" value="Ubiquitin-like"/>
    <property type="match status" value="1"/>
</dbReference>
<dbReference type="PROSITE" id="PS50009">
    <property type="entry name" value="RASGEF_CAT"/>
    <property type="match status" value="1"/>
</dbReference>
<dbReference type="EMBL" id="WNTK01000001">
    <property type="protein sequence ID" value="KAG9491692.1"/>
    <property type="molecule type" value="Genomic_DNA"/>
</dbReference>
<dbReference type="SMART" id="SM00147">
    <property type="entry name" value="RasGEF"/>
    <property type="match status" value="1"/>
</dbReference>
<dbReference type="InterPro" id="IPR019804">
    <property type="entry name" value="Ras_G-nucl-exch_fac_CS"/>
</dbReference>
<feature type="domain" description="Cyclic nucleotide-binding" evidence="4">
    <location>
        <begin position="230"/>
        <end position="331"/>
    </location>
</feature>
<evidence type="ECO:0000256" key="1">
    <source>
        <dbReference type="ARBA" id="ARBA00022658"/>
    </source>
</evidence>
<organism evidence="7 8">
    <name type="scientific">Eleutherodactylus coqui</name>
    <name type="common">Puerto Rican coqui</name>
    <dbReference type="NCBI Taxonomy" id="57060"/>
    <lineage>
        <taxon>Eukaryota</taxon>
        <taxon>Metazoa</taxon>
        <taxon>Chordata</taxon>
        <taxon>Craniata</taxon>
        <taxon>Vertebrata</taxon>
        <taxon>Euteleostomi</taxon>
        <taxon>Amphibia</taxon>
        <taxon>Batrachia</taxon>
        <taxon>Anura</taxon>
        <taxon>Neobatrachia</taxon>
        <taxon>Hyloidea</taxon>
        <taxon>Eleutherodactylidae</taxon>
        <taxon>Eleutherodactylinae</taxon>
        <taxon>Eleutherodactylus</taxon>
        <taxon>Eleutherodactylus</taxon>
    </lineage>
</organism>
<keyword evidence="1 2" id="KW-0344">Guanine-nucleotide releasing factor</keyword>
<accession>A0A8J6KG32</accession>
<feature type="domain" description="N-terminal Ras-GEF" evidence="6">
    <location>
        <begin position="370"/>
        <end position="505"/>
    </location>
</feature>
<dbReference type="SMART" id="SM00049">
    <property type="entry name" value="DEP"/>
    <property type="match status" value="1"/>
</dbReference>
<dbReference type="PROSITE" id="PS00720">
    <property type="entry name" value="RASGEF"/>
    <property type="match status" value="1"/>
</dbReference>
<dbReference type="Pfam" id="PF00617">
    <property type="entry name" value="RasGEF"/>
    <property type="match status" value="1"/>
</dbReference>
<dbReference type="InterPro" id="IPR036390">
    <property type="entry name" value="WH_DNA-bd_sf"/>
</dbReference>
<evidence type="ECO:0000313" key="8">
    <source>
        <dbReference type="Proteomes" id="UP000770717"/>
    </source>
</evidence>
<dbReference type="Gene3D" id="3.10.20.90">
    <property type="entry name" value="Phosphatidylinositol 3-kinase Catalytic Subunit, Chain A, domain 1"/>
    <property type="match status" value="1"/>
</dbReference>
<dbReference type="OrthoDB" id="21144at2759"/>
<dbReference type="PROSITE" id="PS50212">
    <property type="entry name" value="RASGEF_NTER"/>
    <property type="match status" value="1"/>
</dbReference>
<evidence type="ECO:0000256" key="2">
    <source>
        <dbReference type="PROSITE-ProRule" id="PRU00168"/>
    </source>
</evidence>
<dbReference type="InterPro" id="IPR001895">
    <property type="entry name" value="RASGEF_cat_dom"/>
</dbReference>
<dbReference type="SUPFAM" id="SSF46785">
    <property type="entry name" value="Winged helix' DNA-binding domain"/>
    <property type="match status" value="1"/>
</dbReference>